<evidence type="ECO:0000313" key="2">
    <source>
        <dbReference type="EMBL" id="GAA3836882.1"/>
    </source>
</evidence>
<dbReference type="Pfam" id="PF00561">
    <property type="entry name" value="Abhydrolase_1"/>
    <property type="match status" value="1"/>
</dbReference>
<evidence type="ECO:0000259" key="1">
    <source>
        <dbReference type="Pfam" id="PF00561"/>
    </source>
</evidence>
<dbReference type="InterPro" id="IPR000639">
    <property type="entry name" value="Epox_hydrolase-like"/>
</dbReference>
<dbReference type="Gene3D" id="3.40.50.1820">
    <property type="entry name" value="alpha/beta hydrolase"/>
    <property type="match status" value="1"/>
</dbReference>
<dbReference type="PRINTS" id="PR00412">
    <property type="entry name" value="EPOXHYDRLASE"/>
</dbReference>
<reference evidence="3" key="1">
    <citation type="journal article" date="2019" name="Int. J. Syst. Evol. Microbiol.">
        <title>The Global Catalogue of Microorganisms (GCM) 10K type strain sequencing project: providing services to taxonomists for standard genome sequencing and annotation.</title>
        <authorList>
            <consortium name="The Broad Institute Genomics Platform"/>
            <consortium name="The Broad Institute Genome Sequencing Center for Infectious Disease"/>
            <person name="Wu L."/>
            <person name="Ma J."/>
        </authorList>
    </citation>
    <scope>NUCLEOTIDE SEQUENCE [LARGE SCALE GENOMIC DNA]</scope>
    <source>
        <strain evidence="3">JCM 16953</strain>
    </source>
</reference>
<dbReference type="InterPro" id="IPR050266">
    <property type="entry name" value="AB_hydrolase_sf"/>
</dbReference>
<gene>
    <name evidence="2" type="ORF">GCM10022242_41880</name>
</gene>
<dbReference type="SUPFAM" id="SSF53474">
    <property type="entry name" value="alpha/beta-Hydrolases"/>
    <property type="match status" value="1"/>
</dbReference>
<feature type="domain" description="AB hydrolase-1" evidence="1">
    <location>
        <begin position="34"/>
        <end position="274"/>
    </location>
</feature>
<comment type="caution">
    <text evidence="2">The sequence shown here is derived from an EMBL/GenBank/DDBJ whole genome shotgun (WGS) entry which is preliminary data.</text>
</comment>
<dbReference type="PANTHER" id="PTHR43798:SF33">
    <property type="entry name" value="HYDROLASE, PUTATIVE (AFU_ORTHOLOGUE AFUA_2G14860)-RELATED"/>
    <property type="match status" value="1"/>
</dbReference>
<evidence type="ECO:0000313" key="3">
    <source>
        <dbReference type="Proteomes" id="UP001501821"/>
    </source>
</evidence>
<name>A0ABP7J808_9ACTN</name>
<dbReference type="EMBL" id="BAABAH010000027">
    <property type="protein sequence ID" value="GAA3836882.1"/>
    <property type="molecule type" value="Genomic_DNA"/>
</dbReference>
<accession>A0ABP7J808</accession>
<dbReference type="RefSeq" id="WP_344779051.1">
    <property type="nucleotide sequence ID" value="NZ_BAABAH010000027.1"/>
</dbReference>
<dbReference type="InterPro" id="IPR029058">
    <property type="entry name" value="AB_hydrolase_fold"/>
</dbReference>
<proteinExistence type="predicted"/>
<dbReference type="PANTHER" id="PTHR43798">
    <property type="entry name" value="MONOACYLGLYCEROL LIPASE"/>
    <property type="match status" value="1"/>
</dbReference>
<dbReference type="Proteomes" id="UP001501821">
    <property type="component" value="Unassembled WGS sequence"/>
</dbReference>
<organism evidence="2 3">
    <name type="scientific">Nocardioides panacisoli</name>
    <dbReference type="NCBI Taxonomy" id="627624"/>
    <lineage>
        <taxon>Bacteria</taxon>
        <taxon>Bacillati</taxon>
        <taxon>Actinomycetota</taxon>
        <taxon>Actinomycetes</taxon>
        <taxon>Propionibacteriales</taxon>
        <taxon>Nocardioidaceae</taxon>
        <taxon>Nocardioides</taxon>
    </lineage>
</organism>
<keyword evidence="3" id="KW-1185">Reference proteome</keyword>
<sequence>MTSASVQAWRDAGRFIDVDGRRIFVVERDGAGTPVVIVHGYPGSSHDFVGVVERLDRPTIAFDLLGYGFSAKPTDASYSLFEQADLVEALLARLGVGSCALVGHDMGTTVVAELLARANRGALGFSVSSVVLLNGSIFIDLAQLTRGQRLGLLAHGRRMPLSFPRSFLRRNLLESVATGTSLGSEQVEDLVDLIRLDDGDRLLTRQIGYIRERRVHQEAWTAAFVEYAGTLGAVWGVLDPIAVTAMPQRLAALRPGTDVVLLEGVGHWPSIEAPERVAAEIAVRT</sequence>
<protein>
    <submittedName>
        <fullName evidence="2">Alpha/beta hydrolase</fullName>
    </submittedName>
</protein>
<keyword evidence="2" id="KW-0378">Hydrolase</keyword>
<dbReference type="GO" id="GO:0016787">
    <property type="term" value="F:hydrolase activity"/>
    <property type="evidence" value="ECO:0007669"/>
    <property type="project" value="UniProtKB-KW"/>
</dbReference>
<dbReference type="InterPro" id="IPR000073">
    <property type="entry name" value="AB_hydrolase_1"/>
</dbReference>